<dbReference type="InterPro" id="IPR036386">
    <property type="entry name" value="HscB_C_sf"/>
</dbReference>
<dbReference type="GO" id="GO:0051536">
    <property type="term" value="F:iron-sulfur cluster binding"/>
    <property type="evidence" value="ECO:0007669"/>
    <property type="project" value="InterPro"/>
</dbReference>
<dbReference type="GO" id="GO:0051087">
    <property type="term" value="F:protein-folding chaperone binding"/>
    <property type="evidence" value="ECO:0007669"/>
    <property type="project" value="InterPro"/>
</dbReference>
<dbReference type="SUPFAM" id="SSF89360">
    <property type="entry name" value="HesB-like domain"/>
    <property type="match status" value="1"/>
</dbReference>
<keyword evidence="5" id="KW-1185">Reference proteome</keyword>
<dbReference type="Pfam" id="PF07743">
    <property type="entry name" value="HSCB_C"/>
    <property type="match status" value="1"/>
</dbReference>
<dbReference type="InterPro" id="IPR002871">
    <property type="entry name" value="NIF_FeS_clus_asmbl_NifU_N"/>
</dbReference>
<name>A0A7R9L857_9ACAR</name>
<dbReference type="PROSITE" id="PS50076">
    <property type="entry name" value="DNAJ_2"/>
    <property type="match status" value="1"/>
</dbReference>
<dbReference type="NCBIfam" id="TIGR00714">
    <property type="entry name" value="hscB"/>
    <property type="match status" value="1"/>
</dbReference>
<dbReference type="GO" id="GO:0001671">
    <property type="term" value="F:ATPase activator activity"/>
    <property type="evidence" value="ECO:0007669"/>
    <property type="project" value="InterPro"/>
</dbReference>
<dbReference type="OrthoDB" id="448954at2759"/>
<dbReference type="EMBL" id="OC914834">
    <property type="protein sequence ID" value="CAD7636543.1"/>
    <property type="molecule type" value="Genomic_DNA"/>
</dbReference>
<evidence type="ECO:0000259" key="3">
    <source>
        <dbReference type="PROSITE" id="PS50076"/>
    </source>
</evidence>
<organism evidence="4">
    <name type="scientific">Oppiella nova</name>
    <dbReference type="NCBI Taxonomy" id="334625"/>
    <lineage>
        <taxon>Eukaryota</taxon>
        <taxon>Metazoa</taxon>
        <taxon>Ecdysozoa</taxon>
        <taxon>Arthropoda</taxon>
        <taxon>Chelicerata</taxon>
        <taxon>Arachnida</taxon>
        <taxon>Acari</taxon>
        <taxon>Acariformes</taxon>
        <taxon>Sarcoptiformes</taxon>
        <taxon>Oribatida</taxon>
        <taxon>Brachypylina</taxon>
        <taxon>Oppioidea</taxon>
        <taxon>Oppiidae</taxon>
        <taxon>Oppiella</taxon>
    </lineage>
</organism>
<dbReference type="Gene3D" id="1.20.1280.20">
    <property type="entry name" value="HscB, C-terminal domain"/>
    <property type="match status" value="1"/>
</dbReference>
<dbReference type="GO" id="GO:0005739">
    <property type="term" value="C:mitochondrion"/>
    <property type="evidence" value="ECO:0007669"/>
    <property type="project" value="TreeGrafter"/>
</dbReference>
<evidence type="ECO:0000256" key="1">
    <source>
        <dbReference type="ARBA" id="ARBA00010476"/>
    </source>
</evidence>
<evidence type="ECO:0000313" key="4">
    <source>
        <dbReference type="EMBL" id="CAD7636543.1"/>
    </source>
</evidence>
<reference evidence="4" key="1">
    <citation type="submission" date="2020-11" db="EMBL/GenBank/DDBJ databases">
        <authorList>
            <person name="Tran Van P."/>
        </authorList>
    </citation>
    <scope>NUCLEOTIDE SEQUENCE</scope>
</reference>
<dbReference type="PANTHER" id="PTHR14021">
    <property type="entry name" value="IRON-SULFUR CLUSTER CO-CHAPERONE PROTEIN HSCB"/>
    <property type="match status" value="1"/>
</dbReference>
<dbReference type="CDD" id="cd06257">
    <property type="entry name" value="DnaJ"/>
    <property type="match status" value="1"/>
</dbReference>
<dbReference type="InterPro" id="IPR004640">
    <property type="entry name" value="HscB"/>
</dbReference>
<dbReference type="InterPro" id="IPR016092">
    <property type="entry name" value="ATAP"/>
</dbReference>
<dbReference type="EMBL" id="CAJPVJ010000009">
    <property type="protein sequence ID" value="CAG2157609.1"/>
    <property type="molecule type" value="Genomic_DNA"/>
</dbReference>
<comment type="similarity">
    <text evidence="1">Belongs to the HscB family.</text>
</comment>
<dbReference type="SUPFAM" id="SSF47144">
    <property type="entry name" value="HSC20 (HSCB), C-terminal oligomerisation domain"/>
    <property type="match status" value="1"/>
</dbReference>
<accession>A0A7R9L857</accession>
<keyword evidence="2" id="KW-0143">Chaperone</keyword>
<evidence type="ECO:0000313" key="5">
    <source>
        <dbReference type="Proteomes" id="UP000728032"/>
    </source>
</evidence>
<dbReference type="Gene3D" id="1.10.287.110">
    <property type="entry name" value="DnaJ domain"/>
    <property type="match status" value="1"/>
</dbReference>
<evidence type="ECO:0000256" key="2">
    <source>
        <dbReference type="ARBA" id="ARBA00023186"/>
    </source>
</evidence>
<dbReference type="GO" id="GO:0044571">
    <property type="term" value="P:[2Fe-2S] cluster assembly"/>
    <property type="evidence" value="ECO:0007669"/>
    <property type="project" value="InterPro"/>
</dbReference>
<dbReference type="InterPro" id="IPR009073">
    <property type="entry name" value="HscB_oligo_C"/>
</dbReference>
<proteinExistence type="inferred from homology"/>
<dbReference type="InterPro" id="IPR001623">
    <property type="entry name" value="DnaJ_domain"/>
</dbReference>
<dbReference type="CDD" id="cd06664">
    <property type="entry name" value="IscU_like"/>
    <property type="match status" value="1"/>
</dbReference>
<dbReference type="InterPro" id="IPR035903">
    <property type="entry name" value="HesB-like_dom_sf"/>
</dbReference>
<dbReference type="Pfam" id="PF01592">
    <property type="entry name" value="NifU_N"/>
    <property type="match status" value="1"/>
</dbReference>
<gene>
    <name evidence="4" type="ORF">ONB1V03_LOCUS255</name>
</gene>
<dbReference type="AlphaFoldDB" id="A0A7R9L857"/>
<dbReference type="NCBIfam" id="TIGR00049">
    <property type="entry name" value="iron-sulfur cluster assembly accessory protein"/>
    <property type="match status" value="1"/>
</dbReference>
<sequence length="279" mass="32053">MAYSEKVIDHYENPRNVGMVGAPACGDVMRLQIQVNDSGVIEEARFKTYGCGSAIASSSLVTEWLKGCSGLAYVLEFVDNIDTHDQMFEQFGVKVFVDPKSLVYLDGMEMDYVKNGLNEGFEFNNPNKKANFLKLQQQYHPDKAEDKDKALIKSSEINQAYKALSNVDSRAAYLLSLKKQDHHLDQSISDFEFLQSALEIREQLDEATNTEQLHSLKKEVQQWIDGLVREFKIDFEDEDWAEARDTVRKLRFFQKVMNDIDKAEDQLLNDEDFSLDDDF</sequence>
<dbReference type="Pfam" id="PF00226">
    <property type="entry name" value="DnaJ"/>
    <property type="match status" value="1"/>
</dbReference>
<dbReference type="InterPro" id="IPR036869">
    <property type="entry name" value="J_dom_sf"/>
</dbReference>
<dbReference type="GO" id="GO:0051259">
    <property type="term" value="P:protein complex oligomerization"/>
    <property type="evidence" value="ECO:0007669"/>
    <property type="project" value="InterPro"/>
</dbReference>
<protein>
    <recommendedName>
        <fullName evidence="3">J domain-containing protein</fullName>
    </recommendedName>
</protein>
<dbReference type="SUPFAM" id="SSF82649">
    <property type="entry name" value="SufE/NifU"/>
    <property type="match status" value="1"/>
</dbReference>
<feature type="domain" description="J" evidence="3">
    <location>
        <begin position="110"/>
        <end position="177"/>
    </location>
</feature>
<dbReference type="Gene3D" id="3.90.1010.10">
    <property type="match status" value="1"/>
</dbReference>
<dbReference type="PANTHER" id="PTHR14021:SF15">
    <property type="entry name" value="IRON-SULFUR CLUSTER CO-CHAPERONE PROTEIN HSCB"/>
    <property type="match status" value="1"/>
</dbReference>
<dbReference type="SUPFAM" id="SSF46565">
    <property type="entry name" value="Chaperone J-domain"/>
    <property type="match status" value="1"/>
</dbReference>
<dbReference type="Proteomes" id="UP000728032">
    <property type="component" value="Unassembled WGS sequence"/>
</dbReference>
<dbReference type="GO" id="GO:0005506">
    <property type="term" value="F:iron ion binding"/>
    <property type="evidence" value="ECO:0007669"/>
    <property type="project" value="InterPro"/>
</dbReference>